<dbReference type="CDD" id="cd01948">
    <property type="entry name" value="EAL"/>
    <property type="match status" value="1"/>
</dbReference>
<evidence type="ECO:0000313" key="5">
    <source>
        <dbReference type="Proteomes" id="UP001197247"/>
    </source>
</evidence>
<dbReference type="EMBL" id="JAHBAY010000003">
    <property type="protein sequence ID" value="MBT0768815.1"/>
    <property type="molecule type" value="Genomic_DNA"/>
</dbReference>
<proteinExistence type="predicted"/>
<dbReference type="InterPro" id="IPR043128">
    <property type="entry name" value="Rev_trsase/Diguanyl_cyclase"/>
</dbReference>
<evidence type="ECO:0000313" key="4">
    <source>
        <dbReference type="EMBL" id="MBT0768815.1"/>
    </source>
</evidence>
<keyword evidence="1" id="KW-0472">Membrane</keyword>
<feature type="transmembrane region" description="Helical" evidence="1">
    <location>
        <begin position="93"/>
        <end position="116"/>
    </location>
</feature>
<feature type="transmembrane region" description="Helical" evidence="1">
    <location>
        <begin position="180"/>
        <end position="198"/>
    </location>
</feature>
<keyword evidence="5" id="KW-1185">Reference proteome</keyword>
<dbReference type="Gene3D" id="3.20.20.450">
    <property type="entry name" value="EAL domain"/>
    <property type="match status" value="1"/>
</dbReference>
<gene>
    <name evidence="4" type="ORF">KIH74_07750</name>
</gene>
<accession>A0ABS5TCK0</accession>
<dbReference type="SUPFAM" id="SSF55073">
    <property type="entry name" value="Nucleotide cyclase"/>
    <property type="match status" value="1"/>
</dbReference>
<evidence type="ECO:0000256" key="1">
    <source>
        <dbReference type="SAM" id="Phobius"/>
    </source>
</evidence>
<dbReference type="InterPro" id="IPR035919">
    <property type="entry name" value="EAL_sf"/>
</dbReference>
<feature type="transmembrane region" description="Helical" evidence="1">
    <location>
        <begin position="210"/>
        <end position="230"/>
    </location>
</feature>
<feature type="transmembrane region" description="Helical" evidence="1">
    <location>
        <begin position="236"/>
        <end position="257"/>
    </location>
</feature>
<dbReference type="SMART" id="SM00267">
    <property type="entry name" value="GGDEF"/>
    <property type="match status" value="1"/>
</dbReference>
<protein>
    <submittedName>
        <fullName evidence="4">Bifunctional diguanylate cyclase/phosphodiesterase</fullName>
    </submittedName>
</protein>
<dbReference type="InterPro" id="IPR000160">
    <property type="entry name" value="GGDEF_dom"/>
</dbReference>
<feature type="transmembrane region" description="Helical" evidence="1">
    <location>
        <begin position="278"/>
        <end position="296"/>
    </location>
</feature>
<organism evidence="4 5">
    <name type="scientific">Kineosporia corallincola</name>
    <dbReference type="NCBI Taxonomy" id="2835133"/>
    <lineage>
        <taxon>Bacteria</taxon>
        <taxon>Bacillati</taxon>
        <taxon>Actinomycetota</taxon>
        <taxon>Actinomycetes</taxon>
        <taxon>Kineosporiales</taxon>
        <taxon>Kineosporiaceae</taxon>
        <taxon>Kineosporia</taxon>
    </lineage>
</organism>
<feature type="domain" description="GGDEF" evidence="3">
    <location>
        <begin position="362"/>
        <end position="490"/>
    </location>
</feature>
<dbReference type="CDD" id="cd01949">
    <property type="entry name" value="GGDEF"/>
    <property type="match status" value="1"/>
</dbReference>
<feature type="transmembrane region" description="Helical" evidence="1">
    <location>
        <begin position="155"/>
        <end position="174"/>
    </location>
</feature>
<feature type="transmembrane region" description="Helical" evidence="1">
    <location>
        <begin position="308"/>
        <end position="329"/>
    </location>
</feature>
<dbReference type="Gene3D" id="3.30.70.270">
    <property type="match status" value="1"/>
</dbReference>
<reference evidence="4 5" key="1">
    <citation type="submission" date="2021-05" db="EMBL/GenBank/DDBJ databases">
        <title>Kineosporia and Streptomyces sp. nov. two new marine actinobacteria isolated from Coral.</title>
        <authorList>
            <person name="Buangrab K."/>
            <person name="Sutthacheep M."/>
            <person name="Yeemin T."/>
            <person name="Harunari E."/>
            <person name="Igarashi Y."/>
            <person name="Kanchanasin P."/>
            <person name="Tanasupawat S."/>
            <person name="Phongsopitanun W."/>
        </authorList>
    </citation>
    <scope>NUCLEOTIDE SEQUENCE [LARGE SCALE GENOMIC DNA]</scope>
    <source>
        <strain evidence="4 5">J2-2</strain>
    </source>
</reference>
<dbReference type="PROSITE" id="PS50887">
    <property type="entry name" value="GGDEF"/>
    <property type="match status" value="1"/>
</dbReference>
<name>A0ABS5TCK0_9ACTN</name>
<evidence type="ECO:0000259" key="3">
    <source>
        <dbReference type="PROSITE" id="PS50887"/>
    </source>
</evidence>
<dbReference type="Proteomes" id="UP001197247">
    <property type="component" value="Unassembled WGS sequence"/>
</dbReference>
<dbReference type="InterPro" id="IPR029787">
    <property type="entry name" value="Nucleotide_cyclase"/>
</dbReference>
<feature type="domain" description="EAL" evidence="2">
    <location>
        <begin position="499"/>
        <end position="755"/>
    </location>
</feature>
<keyword evidence="1" id="KW-1133">Transmembrane helix</keyword>
<dbReference type="NCBIfam" id="TIGR00254">
    <property type="entry name" value="GGDEF"/>
    <property type="match status" value="1"/>
</dbReference>
<dbReference type="PROSITE" id="PS50883">
    <property type="entry name" value="EAL"/>
    <property type="match status" value="1"/>
</dbReference>
<dbReference type="PANTHER" id="PTHR44757">
    <property type="entry name" value="DIGUANYLATE CYCLASE DGCP"/>
    <property type="match status" value="1"/>
</dbReference>
<dbReference type="SMART" id="SM00052">
    <property type="entry name" value="EAL"/>
    <property type="match status" value="1"/>
</dbReference>
<feature type="transmembrane region" description="Helical" evidence="1">
    <location>
        <begin position="37"/>
        <end position="56"/>
    </location>
</feature>
<dbReference type="InterPro" id="IPR052155">
    <property type="entry name" value="Biofilm_reg_signaling"/>
</dbReference>
<dbReference type="PANTHER" id="PTHR44757:SF2">
    <property type="entry name" value="BIOFILM ARCHITECTURE MAINTENANCE PROTEIN MBAA"/>
    <property type="match status" value="1"/>
</dbReference>
<dbReference type="Pfam" id="PF00990">
    <property type="entry name" value="GGDEF"/>
    <property type="match status" value="1"/>
</dbReference>
<sequence length="770" mass="83217">MRETPKDAAARPMPIGVPLVGLLILAVLAGVPQAQPWLLVSGTWVAVGATLGGMAWYRPAERVAWWLVAGMLLMWGLAGLVDPLVPASEPVRTTAYAALVVAGQLFAFAVGIRLYWIRRHGDPAVRKPLRRGFFPGADEEFGRPHDRVSRYADRLLLVGVLGLVLAQVVTSVQAQPERMSTAPVLTSALDVILGGLLLRFLLSRERMPRALLLTVFGALGIIAGAILLSTARGEQFYVTAGYVSLTVAVGLFVWAPLDPSMRSAFTRAALSCRRSESGRLLGLIPLAVMPVLLYVLGPQDGGRLPALVYLLTGLLLAVVALVRGAAAVLDNERLAVRDWYTGLLNRRGLVLAYRRVDASPERPWQLAQLDLDDFKQINDTFGHYAGDELLVQVARRLRGAVGADGIIGRTGGDEFVLILPPGHASVEQTVEQVFAEPFTVSGNAMPVRASTGVTAISCPRRDEAEVFTEVDIAVYAAKAAGKNTVTVYDPKHREQVLGRQTLLADLRRTMDGDTTAGTLEVYYQPLVELGTGAVTGCEALIRWRHAERGMIRPDDFLGLAETSGLAGDLDRWVLHEALAQVAQWEAEGIGSIYVSTNLGRTSMLDPHLAEVTLEYLRRTGVRPQQLHLEITEHDELPPEAGALTLALLTEAGVRVSLDDFGIGYTSLDYLHRYPVRQLKLDRSITSNLQTAASSPLLEGIVALARSLQVDVVAEGIETEPQRERLAGLGIAYGQGYHLCRPQPAASMTALLRAAGPARRLTVVPENAVPA</sequence>
<keyword evidence="1" id="KW-0812">Transmembrane</keyword>
<dbReference type="RefSeq" id="WP_214155121.1">
    <property type="nucleotide sequence ID" value="NZ_JAHBAY010000003.1"/>
</dbReference>
<dbReference type="SUPFAM" id="SSF141868">
    <property type="entry name" value="EAL domain-like"/>
    <property type="match status" value="1"/>
</dbReference>
<dbReference type="Pfam" id="PF00563">
    <property type="entry name" value="EAL"/>
    <property type="match status" value="1"/>
</dbReference>
<comment type="caution">
    <text evidence="4">The sequence shown here is derived from an EMBL/GenBank/DDBJ whole genome shotgun (WGS) entry which is preliminary data.</text>
</comment>
<dbReference type="InterPro" id="IPR001633">
    <property type="entry name" value="EAL_dom"/>
</dbReference>
<evidence type="ECO:0000259" key="2">
    <source>
        <dbReference type="PROSITE" id="PS50883"/>
    </source>
</evidence>
<feature type="transmembrane region" description="Helical" evidence="1">
    <location>
        <begin position="63"/>
        <end position="81"/>
    </location>
</feature>
<feature type="transmembrane region" description="Helical" evidence="1">
    <location>
        <begin position="12"/>
        <end position="31"/>
    </location>
</feature>